<evidence type="ECO:0000313" key="3">
    <source>
        <dbReference type="Proteomes" id="UP000176294"/>
    </source>
</evidence>
<protein>
    <submittedName>
        <fullName evidence="2">Uncharacterized protein</fullName>
    </submittedName>
</protein>
<dbReference type="EMBL" id="MDZB01000068">
    <property type="protein sequence ID" value="OGX88070.1"/>
    <property type="molecule type" value="Genomic_DNA"/>
</dbReference>
<gene>
    <name evidence="2" type="ORF">BEN47_10005</name>
</gene>
<evidence type="ECO:0000256" key="1">
    <source>
        <dbReference type="SAM" id="MobiDB-lite"/>
    </source>
</evidence>
<dbReference type="AlphaFoldDB" id="A0A1G1TB16"/>
<reference evidence="2 3" key="1">
    <citation type="submission" date="2016-08" db="EMBL/GenBank/DDBJ databases">
        <title>Hymenobacter coccineus sp. nov., Hymenobacter lapidarius sp. nov. and Hymenobacter glacialis sp. nov., isolated from Antarctic soil.</title>
        <authorList>
            <person name="Sedlacek I."/>
            <person name="Kralova S."/>
            <person name="Kyrova K."/>
            <person name="Maslanova I."/>
            <person name="Stankova E."/>
            <person name="Vrbovska V."/>
            <person name="Nemec M."/>
            <person name="Bartak M."/>
            <person name="Svec P."/>
            <person name="Busse H.-J."/>
            <person name="Pantucek R."/>
        </authorList>
    </citation>
    <scope>NUCLEOTIDE SEQUENCE [LARGE SCALE GENOMIC DNA]</scope>
    <source>
        <strain evidence="2 3">CCM 8643</strain>
    </source>
</reference>
<feature type="compositionally biased region" description="Polar residues" evidence="1">
    <location>
        <begin position="69"/>
        <end position="82"/>
    </location>
</feature>
<organism evidence="2 3">
    <name type="scientific">Hymenobacter lapidarius</name>
    <dbReference type="NCBI Taxonomy" id="1908237"/>
    <lineage>
        <taxon>Bacteria</taxon>
        <taxon>Pseudomonadati</taxon>
        <taxon>Bacteroidota</taxon>
        <taxon>Cytophagia</taxon>
        <taxon>Cytophagales</taxon>
        <taxon>Hymenobacteraceae</taxon>
        <taxon>Hymenobacter</taxon>
    </lineage>
</organism>
<feature type="region of interest" description="Disordered" evidence="1">
    <location>
        <begin position="63"/>
        <end position="82"/>
    </location>
</feature>
<comment type="caution">
    <text evidence="2">The sequence shown here is derived from an EMBL/GenBank/DDBJ whole genome shotgun (WGS) entry which is preliminary data.</text>
</comment>
<accession>A0A1G1TB16</accession>
<name>A0A1G1TB16_9BACT</name>
<sequence>MFNLTIQRLIRLLTPMLEFISNEALANLATFHDQLRFPLTQVANGATFLMPTSMHLPVKLPTGLHDTASPGSTPQGNGATPTAGATQMQWILTPPQKRHKGEKKVKWPVNVPERFVFPRGTRLDLLETLVRLTAAVEQAGWSIPTAFARPQDLELTLAAGAGLIDLTLHHGLASTPLYAEVTRAHDPAAAARARAMLLDLCPIAR</sequence>
<proteinExistence type="predicted"/>
<dbReference type="Proteomes" id="UP000176294">
    <property type="component" value="Unassembled WGS sequence"/>
</dbReference>
<evidence type="ECO:0000313" key="2">
    <source>
        <dbReference type="EMBL" id="OGX88070.1"/>
    </source>
</evidence>
<keyword evidence="3" id="KW-1185">Reference proteome</keyword>